<comment type="caution">
    <text evidence="2">The sequence shown here is derived from an EMBL/GenBank/DDBJ whole genome shotgun (WGS) entry which is preliminary data.</text>
</comment>
<reference evidence="2" key="1">
    <citation type="submission" date="2019-08" db="EMBL/GenBank/DDBJ databases">
        <authorList>
            <person name="Kucharzyk K."/>
            <person name="Murdoch R.W."/>
            <person name="Higgins S."/>
            <person name="Loffler F."/>
        </authorList>
    </citation>
    <scope>NUCLEOTIDE SEQUENCE</scope>
</reference>
<dbReference type="SUPFAM" id="SSF51658">
    <property type="entry name" value="Xylose isomerase-like"/>
    <property type="match status" value="1"/>
</dbReference>
<evidence type="ECO:0000313" key="2">
    <source>
        <dbReference type="EMBL" id="MPM84140.1"/>
    </source>
</evidence>
<dbReference type="InterPro" id="IPR036237">
    <property type="entry name" value="Xyl_isomerase-like_sf"/>
</dbReference>
<feature type="domain" description="Xylose isomerase-like TIM barrel" evidence="1">
    <location>
        <begin position="12"/>
        <end position="85"/>
    </location>
</feature>
<proteinExistence type="predicted"/>
<dbReference type="Pfam" id="PF01261">
    <property type="entry name" value="AP_endonuc_2"/>
    <property type="match status" value="1"/>
</dbReference>
<dbReference type="InterPro" id="IPR013022">
    <property type="entry name" value="Xyl_isomerase-like_TIM-brl"/>
</dbReference>
<dbReference type="AlphaFoldDB" id="A0A645D3T3"/>
<sequence length="91" mass="10536">MGIEPVPALRELQGRLIALHFKDIAPQGEEGNLEDVVWGQGVLNVKGMLEELKRQNFKGYFTIEYEADWENNLPRIKQSMDYFNQIAEEIL</sequence>
<dbReference type="Gene3D" id="3.20.20.150">
    <property type="entry name" value="Divalent-metal-dependent TIM barrel enzymes"/>
    <property type="match status" value="1"/>
</dbReference>
<gene>
    <name evidence="2" type="ORF">SDC9_131211</name>
</gene>
<protein>
    <recommendedName>
        <fullName evidence="1">Xylose isomerase-like TIM barrel domain-containing protein</fullName>
    </recommendedName>
</protein>
<organism evidence="2">
    <name type="scientific">bioreactor metagenome</name>
    <dbReference type="NCBI Taxonomy" id="1076179"/>
    <lineage>
        <taxon>unclassified sequences</taxon>
        <taxon>metagenomes</taxon>
        <taxon>ecological metagenomes</taxon>
    </lineage>
</organism>
<evidence type="ECO:0000259" key="1">
    <source>
        <dbReference type="Pfam" id="PF01261"/>
    </source>
</evidence>
<dbReference type="EMBL" id="VSSQ01032766">
    <property type="protein sequence ID" value="MPM84140.1"/>
    <property type="molecule type" value="Genomic_DNA"/>
</dbReference>
<accession>A0A645D3T3</accession>
<name>A0A645D3T3_9ZZZZ</name>